<sequence>MEISRKPLNMAQPNKNYTQGILEEAVQLVRSKNMTLYGASKAFKIPLSTLGDKVRGRRAVNPQVKKLLTEEEEERLVQWIQVHAERSMRRTHDDIRQKVKEILDLRGASVRREDGRPGRDWVTSFKKRHPGLDLRSPQTLCKEQAFIGEQDVRDWFFALKEYLDSRDPALLKSPNRIFNADKTGFAFAHVSKRVLAPVGTKPVHNICSSTKTQTTQTTQTTVLVCASAAGEYVHPLLVFPRKRKPTVNLLAGFKDAYMQLSSNGFVNITIFRTFLKDIFIPFVADKPKPVVLFVDGHSSHSSDIGTLEMCEEHGIILYGLLPDASHIIQPLGLSVFGSMKARWSVVVKQHLDETGETPSAASFSHLLKKVWEYCARPEASLRGFRRSGIFPFNPESPLTRSFFSSPEGTSATPDIPQQIQTPPRALPPPSTTPSLSSVSTSRLQTDSPPLPRTSPPPPAATPPPPAATPPLPAATPPPPAATPPPPPTASPTPPAAHPSLTPATPSPTPTLQPPAATFPTQATPLPLAQSTSQASSAATALPQVATTRLDAVSSLLRLSSMVGITRCESYLEMLKERKTSEDKEFKEFQRVLEAAGVLEAQGQGILASSVPSSGESLDDQFALPRLPKNKGGTASKKTTSLTMAFSSGQNRNLQRKEHKARAEKGMKKSRKKDREEAKARKEQEKKERQEKSRVEKKKQEKKEAKERKQLGRLQNSKRKRGRESSSEEEEEEEGMVLESDDDVELAIDENRCKQCNKEEGDTKWIQCDLCGAWFHFTCSGLPSEAIAKMSEDFHCESCVGGVS</sequence>
<accession>A0ABM0ZZ35</accession>
<keyword evidence="3" id="KW-0862">Zinc</keyword>
<evidence type="ECO:0000256" key="1">
    <source>
        <dbReference type="ARBA" id="ARBA00022723"/>
    </source>
</evidence>
<dbReference type="Pfam" id="PF03221">
    <property type="entry name" value="HTH_Tnp_Tc5"/>
    <property type="match status" value="1"/>
</dbReference>
<proteinExistence type="predicted"/>
<evidence type="ECO:0000313" key="10">
    <source>
        <dbReference type="RefSeq" id="XP_012937487.1"/>
    </source>
</evidence>
<evidence type="ECO:0000256" key="3">
    <source>
        <dbReference type="ARBA" id="ARBA00022833"/>
    </source>
</evidence>
<dbReference type="SUPFAM" id="SSF57903">
    <property type="entry name" value="FYVE/PHD zinc finger"/>
    <property type="match status" value="1"/>
</dbReference>
<dbReference type="PROSITE" id="PS01359">
    <property type="entry name" value="ZF_PHD_1"/>
    <property type="match status" value="1"/>
</dbReference>
<feature type="region of interest" description="Disordered" evidence="6">
    <location>
        <begin position="396"/>
        <end position="534"/>
    </location>
</feature>
<feature type="compositionally biased region" description="Low complexity" evidence="6">
    <location>
        <begin position="412"/>
        <end position="423"/>
    </location>
</feature>
<dbReference type="SUPFAM" id="SSF46689">
    <property type="entry name" value="Homeodomain-like"/>
    <property type="match status" value="1"/>
</dbReference>
<name>A0ABM0ZZ35_APLCA</name>
<dbReference type="RefSeq" id="XP_012937487.1">
    <property type="nucleotide sequence ID" value="XM_013082033.2"/>
</dbReference>
<organism evidence="9 10">
    <name type="scientific">Aplysia californica</name>
    <name type="common">California sea hare</name>
    <dbReference type="NCBI Taxonomy" id="6500"/>
    <lineage>
        <taxon>Eukaryota</taxon>
        <taxon>Metazoa</taxon>
        <taxon>Spiralia</taxon>
        <taxon>Lophotrochozoa</taxon>
        <taxon>Mollusca</taxon>
        <taxon>Gastropoda</taxon>
        <taxon>Heterobranchia</taxon>
        <taxon>Euthyneura</taxon>
        <taxon>Tectipleura</taxon>
        <taxon>Aplysiida</taxon>
        <taxon>Aplysioidea</taxon>
        <taxon>Aplysiidae</taxon>
        <taxon>Aplysia</taxon>
    </lineage>
</organism>
<evidence type="ECO:0000259" key="7">
    <source>
        <dbReference type="PROSITE" id="PS50016"/>
    </source>
</evidence>
<evidence type="ECO:0000313" key="9">
    <source>
        <dbReference type="Proteomes" id="UP000694888"/>
    </source>
</evidence>
<keyword evidence="1" id="KW-0479">Metal-binding</keyword>
<dbReference type="InterPro" id="IPR050863">
    <property type="entry name" value="CenT-Element_Derived"/>
</dbReference>
<dbReference type="Gene3D" id="1.10.10.60">
    <property type="entry name" value="Homeodomain-like"/>
    <property type="match status" value="1"/>
</dbReference>
<evidence type="ECO:0000256" key="6">
    <source>
        <dbReference type="SAM" id="MobiDB-lite"/>
    </source>
</evidence>
<keyword evidence="4" id="KW-0238">DNA-binding</keyword>
<feature type="domain" description="PHD-type" evidence="7">
    <location>
        <begin position="749"/>
        <end position="801"/>
    </location>
</feature>
<dbReference type="SMART" id="SM00674">
    <property type="entry name" value="CENPB"/>
    <property type="match status" value="1"/>
</dbReference>
<protein>
    <submittedName>
        <fullName evidence="10">Uncharacterized protein LOC106011650</fullName>
    </submittedName>
</protein>
<keyword evidence="9" id="KW-1185">Reference proteome</keyword>
<dbReference type="Pfam" id="PF03184">
    <property type="entry name" value="DDE_1"/>
    <property type="match status" value="1"/>
</dbReference>
<dbReference type="Pfam" id="PF00628">
    <property type="entry name" value="PHD"/>
    <property type="match status" value="1"/>
</dbReference>
<dbReference type="InterPro" id="IPR009057">
    <property type="entry name" value="Homeodomain-like_sf"/>
</dbReference>
<dbReference type="PRINTS" id="PR01217">
    <property type="entry name" value="PRICHEXTENSN"/>
</dbReference>
<dbReference type="Proteomes" id="UP000694888">
    <property type="component" value="Unplaced"/>
</dbReference>
<dbReference type="InterPro" id="IPR019787">
    <property type="entry name" value="Znf_PHD-finger"/>
</dbReference>
<dbReference type="CDD" id="cd15517">
    <property type="entry name" value="PHD_TCF19_like"/>
    <property type="match status" value="1"/>
</dbReference>
<dbReference type="PANTHER" id="PTHR19303:SF74">
    <property type="entry name" value="POGO TRANSPOSABLE ELEMENT WITH KRAB DOMAIN"/>
    <property type="match status" value="1"/>
</dbReference>
<dbReference type="InterPro" id="IPR019786">
    <property type="entry name" value="Zinc_finger_PHD-type_CS"/>
</dbReference>
<dbReference type="InterPro" id="IPR013083">
    <property type="entry name" value="Znf_RING/FYVE/PHD"/>
</dbReference>
<dbReference type="GeneID" id="106011650"/>
<dbReference type="PROSITE" id="PS51253">
    <property type="entry name" value="HTH_CENPB"/>
    <property type="match status" value="1"/>
</dbReference>
<dbReference type="SMART" id="SM00249">
    <property type="entry name" value="PHD"/>
    <property type="match status" value="1"/>
</dbReference>
<dbReference type="PROSITE" id="PS50016">
    <property type="entry name" value="ZF_PHD_2"/>
    <property type="match status" value="1"/>
</dbReference>
<evidence type="ECO:0000256" key="2">
    <source>
        <dbReference type="ARBA" id="ARBA00022771"/>
    </source>
</evidence>
<gene>
    <name evidence="10" type="primary">LOC106011650</name>
</gene>
<feature type="compositionally biased region" description="Low complexity" evidence="6">
    <location>
        <begin position="513"/>
        <end position="534"/>
    </location>
</feature>
<feature type="compositionally biased region" description="Acidic residues" evidence="6">
    <location>
        <begin position="726"/>
        <end position="740"/>
    </location>
</feature>
<evidence type="ECO:0000256" key="5">
    <source>
        <dbReference type="PROSITE-ProRule" id="PRU00146"/>
    </source>
</evidence>
<feature type="compositionally biased region" description="Polar residues" evidence="6">
    <location>
        <begin position="396"/>
        <end position="411"/>
    </location>
</feature>
<evidence type="ECO:0000256" key="4">
    <source>
        <dbReference type="ARBA" id="ARBA00023125"/>
    </source>
</evidence>
<dbReference type="InterPro" id="IPR006600">
    <property type="entry name" value="HTH_CenpB_DNA-bd_dom"/>
</dbReference>
<dbReference type="InterPro" id="IPR001965">
    <property type="entry name" value="Znf_PHD"/>
</dbReference>
<dbReference type="Gene3D" id="3.30.40.10">
    <property type="entry name" value="Zinc/RING finger domain, C3HC4 (zinc finger)"/>
    <property type="match status" value="1"/>
</dbReference>
<evidence type="ECO:0000259" key="8">
    <source>
        <dbReference type="PROSITE" id="PS51253"/>
    </source>
</evidence>
<feature type="compositionally biased region" description="Low complexity" evidence="6">
    <location>
        <begin position="432"/>
        <end position="443"/>
    </location>
</feature>
<dbReference type="InterPro" id="IPR004875">
    <property type="entry name" value="DDE_SF_endonuclease_dom"/>
</dbReference>
<feature type="compositionally biased region" description="Polar residues" evidence="6">
    <location>
        <begin position="635"/>
        <end position="652"/>
    </location>
</feature>
<feature type="compositionally biased region" description="Basic and acidic residues" evidence="6">
    <location>
        <begin position="660"/>
        <end position="709"/>
    </location>
</feature>
<dbReference type="InterPro" id="IPR011011">
    <property type="entry name" value="Znf_FYVE_PHD"/>
</dbReference>
<feature type="domain" description="HTH CENPB-type" evidence="8">
    <location>
        <begin position="60"/>
        <end position="135"/>
    </location>
</feature>
<feature type="region of interest" description="Disordered" evidence="6">
    <location>
        <begin position="609"/>
        <end position="740"/>
    </location>
</feature>
<keyword evidence="2 5" id="KW-0863">Zinc-finger</keyword>
<feature type="compositionally biased region" description="Pro residues" evidence="6">
    <location>
        <begin position="448"/>
        <end position="496"/>
    </location>
</feature>
<reference evidence="10" key="1">
    <citation type="submission" date="2025-08" db="UniProtKB">
        <authorList>
            <consortium name="RefSeq"/>
        </authorList>
    </citation>
    <scope>IDENTIFICATION</scope>
</reference>
<dbReference type="PANTHER" id="PTHR19303">
    <property type="entry name" value="TRANSPOSON"/>
    <property type="match status" value="1"/>
</dbReference>